<gene>
    <name evidence="6" type="ORF">LSH36_932g01002</name>
</gene>
<feature type="compositionally biased region" description="Basic and acidic residues" evidence="2">
    <location>
        <begin position="196"/>
        <end position="207"/>
    </location>
</feature>
<evidence type="ECO:0000259" key="5">
    <source>
        <dbReference type="PROSITE" id="PS50041"/>
    </source>
</evidence>
<feature type="compositionally biased region" description="Low complexity" evidence="2">
    <location>
        <begin position="208"/>
        <end position="217"/>
    </location>
</feature>
<dbReference type="EMBL" id="JAODUP010000932">
    <property type="protein sequence ID" value="KAK2142621.1"/>
    <property type="molecule type" value="Genomic_DNA"/>
</dbReference>
<dbReference type="SUPFAM" id="SSF56436">
    <property type="entry name" value="C-type lectin-like"/>
    <property type="match status" value="1"/>
</dbReference>
<dbReference type="Pfam" id="PF00059">
    <property type="entry name" value="Lectin_C"/>
    <property type="match status" value="1"/>
</dbReference>
<feature type="compositionally biased region" description="Acidic residues" evidence="2">
    <location>
        <begin position="297"/>
        <end position="307"/>
    </location>
</feature>
<dbReference type="Gene3D" id="3.10.100.10">
    <property type="entry name" value="Mannose-Binding Protein A, subunit A"/>
    <property type="match status" value="1"/>
</dbReference>
<feature type="transmembrane region" description="Helical" evidence="3">
    <location>
        <begin position="164"/>
        <end position="187"/>
    </location>
</feature>
<dbReference type="SMART" id="SM00034">
    <property type="entry name" value="CLECT"/>
    <property type="match status" value="1"/>
</dbReference>
<reference evidence="6" key="1">
    <citation type="journal article" date="2023" name="Mol. Biol. Evol.">
        <title>Third-Generation Sequencing Reveals the Adaptive Role of the Epigenome in Three Deep-Sea Polychaetes.</title>
        <authorList>
            <person name="Perez M."/>
            <person name="Aroh O."/>
            <person name="Sun Y."/>
            <person name="Lan Y."/>
            <person name="Juniper S.K."/>
            <person name="Young C.R."/>
            <person name="Angers B."/>
            <person name="Qian P.Y."/>
        </authorList>
    </citation>
    <scope>NUCLEOTIDE SEQUENCE</scope>
    <source>
        <strain evidence="6">P08H-3</strain>
    </source>
</reference>
<evidence type="ECO:0000256" key="2">
    <source>
        <dbReference type="SAM" id="MobiDB-lite"/>
    </source>
</evidence>
<dbReference type="PROSITE" id="PS00615">
    <property type="entry name" value="C_TYPE_LECTIN_1"/>
    <property type="match status" value="1"/>
</dbReference>
<keyword evidence="1" id="KW-1015">Disulfide bond</keyword>
<feature type="chain" id="PRO_5041994177" description="C-type lectin domain-containing protein" evidence="4">
    <location>
        <begin position="19"/>
        <end position="356"/>
    </location>
</feature>
<sequence>MIMLVKFIVVILISTVCGDSYNVTEIQCEGRLCLYKFHWPYQSGRWQQSYDICRKNDMDLLTIDNQAMEDDVEKLLKQQPDINVGTIWIAGRGTSDYTWRYMNGSEFKGSSSGTVNTPIRYYNWDDKEGGYPYYRCIVIDHKKKDKWRSESCGSYIEYFICMKIYIAVTISVVIVTAGAIGLTTFFVKRKRRKRRTEDDHYTKDKAHTTSSTQTTTDDTEYTNITIVSYEDVNTQEKELQPYTEIDLEKRSNTFMESKHPHNDGKDPIGHNEDVNGVGIKKTGKGISSKYNDKQIDNDDEKLPDEEPNAEKQVITKTLTPSGDYYEVVDGDDNTSGKIEHIITEQGDLYALTQKKS</sequence>
<organism evidence="6 7">
    <name type="scientific">Paralvinella palmiformis</name>
    <dbReference type="NCBI Taxonomy" id="53620"/>
    <lineage>
        <taxon>Eukaryota</taxon>
        <taxon>Metazoa</taxon>
        <taxon>Spiralia</taxon>
        <taxon>Lophotrochozoa</taxon>
        <taxon>Annelida</taxon>
        <taxon>Polychaeta</taxon>
        <taxon>Sedentaria</taxon>
        <taxon>Canalipalpata</taxon>
        <taxon>Terebellida</taxon>
        <taxon>Terebelliformia</taxon>
        <taxon>Alvinellidae</taxon>
        <taxon>Paralvinella</taxon>
    </lineage>
</organism>
<evidence type="ECO:0000313" key="7">
    <source>
        <dbReference type="Proteomes" id="UP001208570"/>
    </source>
</evidence>
<dbReference type="PROSITE" id="PS50041">
    <property type="entry name" value="C_TYPE_LECTIN_2"/>
    <property type="match status" value="1"/>
</dbReference>
<feature type="region of interest" description="Disordered" evidence="2">
    <location>
        <begin position="196"/>
        <end position="217"/>
    </location>
</feature>
<dbReference type="Proteomes" id="UP001208570">
    <property type="component" value="Unassembled WGS sequence"/>
</dbReference>
<keyword evidence="3" id="KW-1133">Transmembrane helix</keyword>
<feature type="compositionally biased region" description="Low complexity" evidence="2">
    <location>
        <begin position="280"/>
        <end position="289"/>
    </location>
</feature>
<keyword evidence="4" id="KW-0732">Signal</keyword>
<feature type="signal peptide" evidence="4">
    <location>
        <begin position="1"/>
        <end position="18"/>
    </location>
</feature>
<evidence type="ECO:0000256" key="1">
    <source>
        <dbReference type="ARBA" id="ARBA00023157"/>
    </source>
</evidence>
<dbReference type="CDD" id="cd00037">
    <property type="entry name" value="CLECT"/>
    <property type="match status" value="1"/>
</dbReference>
<dbReference type="InterPro" id="IPR016187">
    <property type="entry name" value="CTDL_fold"/>
</dbReference>
<name>A0AAD9IX71_9ANNE</name>
<dbReference type="InterPro" id="IPR016186">
    <property type="entry name" value="C-type_lectin-like/link_sf"/>
</dbReference>
<evidence type="ECO:0000256" key="3">
    <source>
        <dbReference type="SAM" id="Phobius"/>
    </source>
</evidence>
<keyword evidence="7" id="KW-1185">Reference proteome</keyword>
<proteinExistence type="predicted"/>
<dbReference type="InterPro" id="IPR018378">
    <property type="entry name" value="C-type_lectin_CS"/>
</dbReference>
<evidence type="ECO:0000313" key="6">
    <source>
        <dbReference type="EMBL" id="KAK2142621.1"/>
    </source>
</evidence>
<keyword evidence="3" id="KW-0472">Membrane</keyword>
<feature type="domain" description="C-type lectin" evidence="5">
    <location>
        <begin position="35"/>
        <end position="158"/>
    </location>
</feature>
<protein>
    <recommendedName>
        <fullName evidence="5">C-type lectin domain-containing protein</fullName>
    </recommendedName>
</protein>
<dbReference type="AlphaFoldDB" id="A0AAD9IX71"/>
<accession>A0AAD9IX71</accession>
<keyword evidence="3" id="KW-0812">Transmembrane</keyword>
<comment type="caution">
    <text evidence="6">The sequence shown here is derived from an EMBL/GenBank/DDBJ whole genome shotgun (WGS) entry which is preliminary data.</text>
</comment>
<dbReference type="InterPro" id="IPR001304">
    <property type="entry name" value="C-type_lectin-like"/>
</dbReference>
<feature type="region of interest" description="Disordered" evidence="2">
    <location>
        <begin position="280"/>
        <end position="311"/>
    </location>
</feature>
<evidence type="ECO:0000256" key="4">
    <source>
        <dbReference type="SAM" id="SignalP"/>
    </source>
</evidence>